<dbReference type="GO" id="GO:0061630">
    <property type="term" value="F:ubiquitin protein ligase activity"/>
    <property type="evidence" value="ECO:0007669"/>
    <property type="project" value="InterPro"/>
</dbReference>
<dbReference type="GO" id="GO:0008270">
    <property type="term" value="F:zinc ion binding"/>
    <property type="evidence" value="ECO:0007669"/>
    <property type="project" value="UniProtKB-KW"/>
</dbReference>
<dbReference type="InterPro" id="IPR007527">
    <property type="entry name" value="Znf_SWIM"/>
</dbReference>
<feature type="compositionally biased region" description="Low complexity" evidence="2">
    <location>
        <begin position="60"/>
        <end position="74"/>
    </location>
</feature>
<dbReference type="Gene3D" id="3.30.40.10">
    <property type="entry name" value="Zinc/RING finger domain, C3HC4 (zinc finger)"/>
    <property type="match status" value="1"/>
</dbReference>
<evidence type="ECO:0000259" key="3">
    <source>
        <dbReference type="PROSITE" id="PS50966"/>
    </source>
</evidence>
<dbReference type="PANTHER" id="PTHR21540:SF0">
    <property type="entry name" value="PHD FAMILY PROTEIN"/>
    <property type="match status" value="1"/>
</dbReference>
<reference evidence="4" key="1">
    <citation type="submission" date="2022-08" db="EMBL/GenBank/DDBJ databases">
        <authorList>
            <person name="Kallberg Y."/>
            <person name="Tangrot J."/>
            <person name="Rosling A."/>
        </authorList>
    </citation>
    <scope>NUCLEOTIDE SEQUENCE</scope>
    <source>
        <strain evidence="4">Wild A</strain>
    </source>
</reference>
<feature type="non-terminal residue" evidence="4">
    <location>
        <position position="323"/>
    </location>
</feature>
<evidence type="ECO:0000313" key="4">
    <source>
        <dbReference type="EMBL" id="CAI2188280.1"/>
    </source>
</evidence>
<evidence type="ECO:0000256" key="2">
    <source>
        <dbReference type="SAM" id="MobiDB-lite"/>
    </source>
</evidence>
<dbReference type="Pfam" id="PF04434">
    <property type="entry name" value="SWIM"/>
    <property type="match status" value="1"/>
</dbReference>
<dbReference type="PROSITE" id="PS50966">
    <property type="entry name" value="ZF_SWIM"/>
    <property type="match status" value="1"/>
</dbReference>
<proteinExistence type="predicted"/>
<evidence type="ECO:0000313" key="5">
    <source>
        <dbReference type="Proteomes" id="UP001153678"/>
    </source>
</evidence>
<feature type="compositionally biased region" description="Polar residues" evidence="2">
    <location>
        <begin position="22"/>
        <end position="37"/>
    </location>
</feature>
<protein>
    <submittedName>
        <fullName evidence="4">16108_t:CDS:1</fullName>
    </submittedName>
</protein>
<name>A0A9W4T2R1_9GLOM</name>
<dbReference type="AlphaFoldDB" id="A0A9W4T2R1"/>
<sequence>MNNCSIDHALRSSIINEQTIAEPSSFWSESNTQQISTVNEQNEQNSEVEDSREESHVISTEQPEPTNENINETTNLESVTADQATDNDQEFQDNEAPAGNNKKAASKCKKRKPDTEINDATVRKNKKSKTKGPKEKRLARFKIVCPKFIQQQILRAEAEQMYMISRTIINELHHEFVVIGSTGNVYTVNISHMPKCTCPGFSKHKFCKHIIFIYRKVLGIKRKSPYIYQNALLTKELRIMFAKFDSYPSVMASYAICQRYKAFLSGELGQKRRLIEGECAICYETLEGIDLDLIVWCQRGCGNNLHKECFEQWEEIKFSENGM</sequence>
<gene>
    <name evidence="4" type="ORF">FWILDA_LOCUS13498</name>
</gene>
<dbReference type="Proteomes" id="UP001153678">
    <property type="component" value="Unassembled WGS sequence"/>
</dbReference>
<keyword evidence="1" id="KW-0479">Metal-binding</keyword>
<dbReference type="InterPro" id="IPR013083">
    <property type="entry name" value="Znf_RING/FYVE/PHD"/>
</dbReference>
<keyword evidence="1" id="KW-0863">Zinc-finger</keyword>
<accession>A0A9W4T2R1</accession>
<feature type="domain" description="SWIM-type" evidence="3">
    <location>
        <begin position="186"/>
        <end position="218"/>
    </location>
</feature>
<feature type="region of interest" description="Disordered" evidence="2">
    <location>
        <begin position="90"/>
        <end position="133"/>
    </location>
</feature>
<dbReference type="EMBL" id="CAMKVN010005101">
    <property type="protein sequence ID" value="CAI2188280.1"/>
    <property type="molecule type" value="Genomic_DNA"/>
</dbReference>
<dbReference type="SUPFAM" id="SSF57850">
    <property type="entry name" value="RING/U-box"/>
    <property type="match status" value="1"/>
</dbReference>
<keyword evidence="1" id="KW-0862">Zinc</keyword>
<dbReference type="OrthoDB" id="2122982at2759"/>
<organism evidence="4 5">
    <name type="scientific">Funneliformis geosporum</name>
    <dbReference type="NCBI Taxonomy" id="1117311"/>
    <lineage>
        <taxon>Eukaryota</taxon>
        <taxon>Fungi</taxon>
        <taxon>Fungi incertae sedis</taxon>
        <taxon>Mucoromycota</taxon>
        <taxon>Glomeromycotina</taxon>
        <taxon>Glomeromycetes</taxon>
        <taxon>Glomerales</taxon>
        <taxon>Glomeraceae</taxon>
        <taxon>Funneliformis</taxon>
    </lineage>
</organism>
<dbReference type="InterPro" id="IPR039903">
    <property type="entry name" value="Zswim2"/>
</dbReference>
<comment type="caution">
    <text evidence="4">The sequence shown here is derived from an EMBL/GenBank/DDBJ whole genome shotgun (WGS) entry which is preliminary data.</text>
</comment>
<dbReference type="PANTHER" id="PTHR21540">
    <property type="entry name" value="RING FINGER AND SWIM DOMAIN-CONTAINING PROTEIN 2"/>
    <property type="match status" value="1"/>
</dbReference>
<evidence type="ECO:0000256" key="1">
    <source>
        <dbReference type="PROSITE-ProRule" id="PRU00325"/>
    </source>
</evidence>
<keyword evidence="5" id="KW-1185">Reference proteome</keyword>
<feature type="region of interest" description="Disordered" evidence="2">
    <location>
        <begin position="22"/>
        <end position="74"/>
    </location>
</feature>